<feature type="compositionally biased region" description="Pro residues" evidence="3">
    <location>
        <begin position="121"/>
        <end position="149"/>
    </location>
</feature>
<feature type="region of interest" description="Disordered" evidence="3">
    <location>
        <begin position="304"/>
        <end position="324"/>
    </location>
</feature>
<comment type="similarity">
    <text evidence="1">Belongs to the OPA3 family.</text>
</comment>
<evidence type="ECO:0000313" key="5">
    <source>
        <dbReference type="EMBL" id="PFH33185.1"/>
    </source>
</evidence>
<dbReference type="GeneID" id="40313310"/>
<evidence type="ECO:0000256" key="3">
    <source>
        <dbReference type="SAM" id="MobiDB-lite"/>
    </source>
</evidence>
<proteinExistence type="inferred from homology"/>
<dbReference type="RefSeq" id="XP_029217194.1">
    <property type="nucleotide sequence ID" value="XM_029366734.1"/>
</dbReference>
<dbReference type="Proteomes" id="UP000224006">
    <property type="component" value="Chromosome VIII"/>
</dbReference>
<keyword evidence="4" id="KW-0472">Membrane</keyword>
<feature type="compositionally biased region" description="Low complexity" evidence="3">
    <location>
        <begin position="174"/>
        <end position="197"/>
    </location>
</feature>
<evidence type="ECO:0000256" key="4">
    <source>
        <dbReference type="SAM" id="Phobius"/>
    </source>
</evidence>
<feature type="transmembrane region" description="Helical" evidence="4">
    <location>
        <begin position="228"/>
        <end position="248"/>
    </location>
</feature>
<accession>A0A2A9M5E3</accession>
<dbReference type="GO" id="GO:0005739">
    <property type="term" value="C:mitochondrion"/>
    <property type="evidence" value="ECO:0007669"/>
    <property type="project" value="TreeGrafter"/>
</dbReference>
<gene>
    <name evidence="5" type="ORF">BESB_083840</name>
</gene>
<feature type="region of interest" description="Disordered" evidence="3">
    <location>
        <begin position="85"/>
        <end position="199"/>
    </location>
</feature>
<dbReference type="GO" id="GO:0019216">
    <property type="term" value="P:regulation of lipid metabolic process"/>
    <property type="evidence" value="ECO:0007669"/>
    <property type="project" value="TreeGrafter"/>
</dbReference>
<organism evidence="5 6">
    <name type="scientific">Besnoitia besnoiti</name>
    <name type="common">Apicomplexan protozoan</name>
    <dbReference type="NCBI Taxonomy" id="94643"/>
    <lineage>
        <taxon>Eukaryota</taxon>
        <taxon>Sar</taxon>
        <taxon>Alveolata</taxon>
        <taxon>Apicomplexa</taxon>
        <taxon>Conoidasida</taxon>
        <taxon>Coccidia</taxon>
        <taxon>Eucoccidiorida</taxon>
        <taxon>Eimeriorina</taxon>
        <taxon>Sarcocystidae</taxon>
        <taxon>Besnoitia</taxon>
    </lineage>
</organism>
<dbReference type="InterPro" id="IPR010754">
    <property type="entry name" value="OPA3-like"/>
</dbReference>
<dbReference type="PANTHER" id="PTHR12499">
    <property type="entry name" value="OPTIC ATROPHY 3 PROTEIN OPA3"/>
    <property type="match status" value="1"/>
</dbReference>
<keyword evidence="6" id="KW-1185">Reference proteome</keyword>
<evidence type="ECO:0008006" key="7">
    <source>
        <dbReference type="Google" id="ProtNLM"/>
    </source>
</evidence>
<keyword evidence="4" id="KW-0812">Transmembrane</keyword>
<keyword evidence="4" id="KW-1133">Transmembrane helix</keyword>
<protein>
    <recommendedName>
        <fullName evidence="7">Transmembrane protein</fullName>
    </recommendedName>
</protein>
<comment type="caution">
    <text evidence="5">The sequence shown here is derived from an EMBL/GenBank/DDBJ whole genome shotgun (WGS) entry which is preliminary data.</text>
</comment>
<reference evidence="5 6" key="1">
    <citation type="submission" date="2017-09" db="EMBL/GenBank/DDBJ databases">
        <title>Genome sequencing of Besnoitia besnoiti strain Bb-Ger1.</title>
        <authorList>
            <person name="Schares G."/>
            <person name="Venepally P."/>
            <person name="Lorenzi H.A."/>
        </authorList>
    </citation>
    <scope>NUCLEOTIDE SEQUENCE [LARGE SCALE GENOMIC DNA]</scope>
    <source>
        <strain evidence="5 6">Bb-Ger1</strain>
    </source>
</reference>
<dbReference type="Pfam" id="PF07047">
    <property type="entry name" value="OPA3"/>
    <property type="match status" value="1"/>
</dbReference>
<dbReference type="KEGG" id="bbes:BESB_083840"/>
<dbReference type="EMBL" id="NWUJ01000009">
    <property type="protein sequence ID" value="PFH33185.1"/>
    <property type="molecule type" value="Genomic_DNA"/>
</dbReference>
<name>A0A2A9M5E3_BESBE</name>
<dbReference type="PANTHER" id="PTHR12499:SF0">
    <property type="entry name" value="OPTIC ATROPHY 3 PROTEIN"/>
    <property type="match status" value="1"/>
</dbReference>
<evidence type="ECO:0000256" key="1">
    <source>
        <dbReference type="ARBA" id="ARBA00007584"/>
    </source>
</evidence>
<keyword evidence="2" id="KW-0175">Coiled coil</keyword>
<dbReference type="AlphaFoldDB" id="A0A2A9M5E3"/>
<evidence type="ECO:0000256" key="2">
    <source>
        <dbReference type="ARBA" id="ARBA00023054"/>
    </source>
</evidence>
<feature type="compositionally biased region" description="Low complexity" evidence="3">
    <location>
        <begin position="85"/>
        <end position="120"/>
    </location>
</feature>
<sequence length="324" mass="34258">MDVVFEFTRVVISAVSKRCACTILEVARQSPRYSGRLIEMGQATNRAYVHLKYFSGRFLIPPGSPHCHARQAAASASQAAHAAQAAAATPAAAKASRPATHNRADVLASTPPLTPTTATPPTTPPPPPSAPPLPRRPLPPLSPSAPTPAPSSSRQGAAESAQTPPASCPQANHADAPASSASSASSPGTSSAKASSPWNRSGMRITLNVKPLDEDKALEVGAEALSDGIVMLVMLCLVTVGLYIRRLYAARSEAKVRQREEALRERHAETQRQLEQVIFFLQQTFPDFELSQTTAAAAQADATLNLPQQPPRPQQEGAVAHPTR</sequence>
<dbReference type="VEuPathDB" id="ToxoDB:BESB_083840"/>
<evidence type="ECO:0000313" key="6">
    <source>
        <dbReference type="Proteomes" id="UP000224006"/>
    </source>
</evidence>
<dbReference type="OrthoDB" id="332642at2759"/>